<protein>
    <submittedName>
        <fullName evidence="9">DUF2029 domain-containing protein</fullName>
    </submittedName>
</protein>
<organism evidence="9 10">
    <name type="scientific">Microbacterium ulmi</name>
    <dbReference type="NCBI Taxonomy" id="179095"/>
    <lineage>
        <taxon>Bacteria</taxon>
        <taxon>Bacillati</taxon>
        <taxon>Actinomycetota</taxon>
        <taxon>Actinomycetes</taxon>
        <taxon>Micrococcales</taxon>
        <taxon>Microbacteriaceae</taxon>
        <taxon>Microbacterium</taxon>
    </lineage>
</organism>
<keyword evidence="2" id="KW-1003">Cell membrane</keyword>
<feature type="transmembrane region" description="Helical" evidence="8">
    <location>
        <begin position="280"/>
        <end position="301"/>
    </location>
</feature>
<gene>
    <name evidence="9" type="ORF">HLA99_05465</name>
</gene>
<evidence type="ECO:0000256" key="6">
    <source>
        <dbReference type="ARBA" id="ARBA00023136"/>
    </source>
</evidence>
<evidence type="ECO:0000313" key="9">
    <source>
        <dbReference type="EMBL" id="NNH03295.1"/>
    </source>
</evidence>
<evidence type="ECO:0000256" key="3">
    <source>
        <dbReference type="ARBA" id="ARBA00022679"/>
    </source>
</evidence>
<feature type="transmembrane region" description="Helical" evidence="8">
    <location>
        <begin position="63"/>
        <end position="83"/>
    </location>
</feature>
<feature type="transmembrane region" description="Helical" evidence="8">
    <location>
        <begin position="20"/>
        <end position="42"/>
    </location>
</feature>
<dbReference type="RefSeq" id="WP_167037612.1">
    <property type="nucleotide sequence ID" value="NZ_BAAANA010000001.1"/>
</dbReference>
<sequence>MTGGVLAAAAGGSEPLAGPIVVALLVMIIVACAVAITIVWRWMPRRIVELVPQLADASALLQARVWATFVLVATIIGAVPILLARRESTLGYALRALRPTEIGDSWAPMFEALDSLVHRPGVPVYDAVWETGYKFQYPLMSVLPVDPLIRFFGMDREAFHASLNVASWIAFAVLGALTAVLWARLHGPRDAAFWQVVPPRSLIVLAPAGILGAMVFFPITRGLHLGQIQTTLTVLVGISLLAWCTGNKVVAGIALALCCIVKPQWVIIALWALLRREWRFVIAGVVTAGAAFALSIVVYGVEQVLSYADLLLRLGSSGETFYANQSVNGLLNRLLFNGESLHFSHSELAPDHPVVAAGTAISVVVILLFALLWRVRSSPTTLDLSTAVLSLTIAAPIAWEHHYGVAYAVFAVLMVAQFREGSPGRPVIVFTGIAYVLISQNLFPIVNATHDSGWNILQSYMFFGGIILLALLYVQSARAQSVELPARRISVPAPIGDPAA</sequence>
<dbReference type="Pfam" id="PF09594">
    <property type="entry name" value="GT87"/>
    <property type="match status" value="1"/>
</dbReference>
<comment type="similarity">
    <text evidence="7">Belongs to the glycosyltransferase 87 family.</text>
</comment>
<keyword evidence="3" id="KW-0808">Transferase</keyword>
<evidence type="ECO:0000256" key="2">
    <source>
        <dbReference type="ARBA" id="ARBA00022475"/>
    </source>
</evidence>
<dbReference type="GO" id="GO:0005886">
    <property type="term" value="C:plasma membrane"/>
    <property type="evidence" value="ECO:0007669"/>
    <property type="project" value="UniProtKB-SubCell"/>
</dbReference>
<keyword evidence="4 8" id="KW-0812">Transmembrane</keyword>
<feature type="transmembrane region" description="Helical" evidence="8">
    <location>
        <begin position="224"/>
        <end position="243"/>
    </location>
</feature>
<reference evidence="9 10" key="1">
    <citation type="submission" date="2020-05" db="EMBL/GenBank/DDBJ databases">
        <title>MicrobeNet Type strains.</title>
        <authorList>
            <person name="Nicholson A.C."/>
        </authorList>
    </citation>
    <scope>NUCLEOTIDE SEQUENCE [LARGE SCALE GENOMIC DNA]</scope>
    <source>
        <strain evidence="9 10">JCM 14282</strain>
    </source>
</reference>
<dbReference type="EMBL" id="JABEMB010000004">
    <property type="protein sequence ID" value="NNH03295.1"/>
    <property type="molecule type" value="Genomic_DNA"/>
</dbReference>
<proteinExistence type="inferred from homology"/>
<dbReference type="InterPro" id="IPR018584">
    <property type="entry name" value="GT87"/>
</dbReference>
<feature type="transmembrane region" description="Helical" evidence="8">
    <location>
        <begin position="197"/>
        <end position="217"/>
    </location>
</feature>
<comment type="subcellular location">
    <subcellularLocation>
        <location evidence="1">Cell membrane</location>
        <topology evidence="1">Multi-pass membrane protein</topology>
    </subcellularLocation>
</comment>
<evidence type="ECO:0000256" key="7">
    <source>
        <dbReference type="ARBA" id="ARBA00024033"/>
    </source>
</evidence>
<evidence type="ECO:0000313" key="10">
    <source>
        <dbReference type="Proteomes" id="UP000543598"/>
    </source>
</evidence>
<keyword evidence="6 8" id="KW-0472">Membrane</keyword>
<evidence type="ECO:0000256" key="5">
    <source>
        <dbReference type="ARBA" id="ARBA00022989"/>
    </source>
</evidence>
<feature type="transmembrane region" description="Helical" evidence="8">
    <location>
        <begin position="452"/>
        <end position="474"/>
    </location>
</feature>
<feature type="transmembrane region" description="Helical" evidence="8">
    <location>
        <begin position="427"/>
        <end position="446"/>
    </location>
</feature>
<dbReference type="AlphaFoldDB" id="A0A7Y2Q0W1"/>
<feature type="transmembrane region" description="Helical" evidence="8">
    <location>
        <begin position="165"/>
        <end position="185"/>
    </location>
</feature>
<feature type="transmembrane region" description="Helical" evidence="8">
    <location>
        <begin position="354"/>
        <end position="373"/>
    </location>
</feature>
<evidence type="ECO:0000256" key="1">
    <source>
        <dbReference type="ARBA" id="ARBA00004651"/>
    </source>
</evidence>
<dbReference type="GO" id="GO:0016758">
    <property type="term" value="F:hexosyltransferase activity"/>
    <property type="evidence" value="ECO:0007669"/>
    <property type="project" value="InterPro"/>
</dbReference>
<feature type="transmembrane region" description="Helical" evidence="8">
    <location>
        <begin position="380"/>
        <end position="398"/>
    </location>
</feature>
<evidence type="ECO:0000256" key="4">
    <source>
        <dbReference type="ARBA" id="ARBA00022692"/>
    </source>
</evidence>
<feature type="transmembrane region" description="Helical" evidence="8">
    <location>
        <begin position="249"/>
        <end position="273"/>
    </location>
</feature>
<dbReference type="Proteomes" id="UP000543598">
    <property type="component" value="Unassembled WGS sequence"/>
</dbReference>
<name>A0A7Y2Q0W1_9MICO</name>
<comment type="caution">
    <text evidence="9">The sequence shown here is derived from an EMBL/GenBank/DDBJ whole genome shotgun (WGS) entry which is preliminary data.</text>
</comment>
<keyword evidence="10" id="KW-1185">Reference proteome</keyword>
<keyword evidence="5 8" id="KW-1133">Transmembrane helix</keyword>
<evidence type="ECO:0000256" key="8">
    <source>
        <dbReference type="SAM" id="Phobius"/>
    </source>
</evidence>
<accession>A0A7Y2Q0W1</accession>